<dbReference type="STRING" id="306541.SAMN05421668_10160"/>
<evidence type="ECO:0000313" key="1">
    <source>
        <dbReference type="EMBL" id="SFS32738.1"/>
    </source>
</evidence>
<dbReference type="Pfam" id="PF13310">
    <property type="entry name" value="Virulence_RhuM"/>
    <property type="match status" value="1"/>
</dbReference>
<dbReference type="Proteomes" id="UP000199139">
    <property type="component" value="Unassembled WGS sequence"/>
</dbReference>
<dbReference type="PIRSF" id="PIRSF015268">
    <property type="entry name" value="Virulence_RhuM"/>
    <property type="match status" value="1"/>
</dbReference>
<dbReference type="PANTHER" id="PTHR35810">
    <property type="entry name" value="CYTOPLASMIC PROTEIN-RELATED"/>
    <property type="match status" value="1"/>
</dbReference>
<dbReference type="EMBL" id="FPAI01000001">
    <property type="protein sequence ID" value="SFS32738.1"/>
    <property type="molecule type" value="Genomic_DNA"/>
</dbReference>
<name>A0A1I6NY08_9BACI</name>
<sequence length="350" mass="41448">MFSQGFVFKKTNQKQEVNELENESNLLIYQTEDGHTKIDVRLENETVWMTQKAIAELFQTSPQNITLHVKNIYEERELDAEATCKFYLQVQNEGTREVKRKAKHYNLEMILAIGYRVRSHRGTQFRKWATERLNEYLVKGFTMDDERLKDMRNFGEDYFDELLERIRDIRSSEKRFYHKITDIYATSVDYDPNAEVTQQFFATVQNKLHFAIHGKTAAELISDRADAEKANMGLTNWDGDKVRKKDVKVAKNYLSEKELKSLNRIVTMYLDYAEDQAERQRPLHMKDWTDKLNAFLQFNDRDILENAGKVSRAVAEKIAVDAYDKFNQYRINQVKDDDFDQFIENNHLNK</sequence>
<protein>
    <submittedName>
        <fullName evidence="1">Uncharacterized conserved protein</fullName>
    </submittedName>
</protein>
<gene>
    <name evidence="1" type="ORF">SAMN05421668_10160</name>
</gene>
<proteinExistence type="predicted"/>
<reference evidence="1 2" key="1">
    <citation type="submission" date="2016-10" db="EMBL/GenBank/DDBJ databases">
        <authorList>
            <person name="de Groot N.N."/>
        </authorList>
    </citation>
    <scope>NUCLEOTIDE SEQUENCE [LARGE SCALE GENOMIC DNA]</scope>
    <source>
        <strain evidence="1 2">DSM 17074</strain>
    </source>
</reference>
<accession>A0A1I6NY08</accession>
<evidence type="ECO:0000313" key="2">
    <source>
        <dbReference type="Proteomes" id="UP000199139"/>
    </source>
</evidence>
<dbReference type="PANTHER" id="PTHR35810:SF1">
    <property type="entry name" value="CYTOPLASMIC PROTEIN"/>
    <property type="match status" value="1"/>
</dbReference>
<dbReference type="InterPro" id="IPR011204">
    <property type="entry name" value="Virulence_RhuM-like"/>
</dbReference>
<organism evidence="1 2">
    <name type="scientific">Halolactibacillus miurensis</name>
    <dbReference type="NCBI Taxonomy" id="306541"/>
    <lineage>
        <taxon>Bacteria</taxon>
        <taxon>Bacillati</taxon>
        <taxon>Bacillota</taxon>
        <taxon>Bacilli</taxon>
        <taxon>Bacillales</taxon>
        <taxon>Bacillaceae</taxon>
        <taxon>Halolactibacillus</taxon>
    </lineage>
</organism>
<dbReference type="AlphaFoldDB" id="A0A1I6NY08"/>